<organism evidence="2 3">
    <name type="scientific">Ilex paraguariensis</name>
    <name type="common">yerba mate</name>
    <dbReference type="NCBI Taxonomy" id="185542"/>
    <lineage>
        <taxon>Eukaryota</taxon>
        <taxon>Viridiplantae</taxon>
        <taxon>Streptophyta</taxon>
        <taxon>Embryophyta</taxon>
        <taxon>Tracheophyta</taxon>
        <taxon>Spermatophyta</taxon>
        <taxon>Magnoliopsida</taxon>
        <taxon>eudicotyledons</taxon>
        <taxon>Gunneridae</taxon>
        <taxon>Pentapetalae</taxon>
        <taxon>asterids</taxon>
        <taxon>campanulids</taxon>
        <taxon>Aquifoliales</taxon>
        <taxon>Aquifoliaceae</taxon>
        <taxon>Ilex</taxon>
    </lineage>
</organism>
<accession>A0ABC8TJS7</accession>
<dbReference type="EMBL" id="CAUOFW020001770">
    <property type="protein sequence ID" value="CAK9148611.1"/>
    <property type="molecule type" value="Genomic_DNA"/>
</dbReference>
<dbReference type="EMBL" id="CAUOFW020005057">
    <property type="protein sequence ID" value="CAK9168327.1"/>
    <property type="molecule type" value="Genomic_DNA"/>
</dbReference>
<evidence type="ECO:0000313" key="1">
    <source>
        <dbReference type="EMBL" id="CAK9148611.1"/>
    </source>
</evidence>
<dbReference type="AlphaFoldDB" id="A0ABC8TJS7"/>
<dbReference type="PANTHER" id="PTHR35485:SF4">
    <property type="entry name" value="EXPRESSED PROTEIN"/>
    <property type="match status" value="1"/>
</dbReference>
<dbReference type="PANTHER" id="PTHR35485">
    <property type="entry name" value="OS01G0888900 PROTEIN"/>
    <property type="match status" value="1"/>
</dbReference>
<sequence length="105" mass="11885">MEGLLPMVLITIKKNRVRQQYKCLCSDASQSYNVSDFFADQYSPGPAMPQPEKVAGFRTESNGHRRHKSVQIGNYFAGLSQEDTIKSNQLVRLRSRRVFSCVTGL</sequence>
<name>A0ABC8TJS7_9AQUA</name>
<proteinExistence type="predicted"/>
<gene>
    <name evidence="1" type="ORF">ILEXP_LOCUS16574</name>
    <name evidence="2" type="ORF">ILEXP_LOCUS37707</name>
</gene>
<evidence type="ECO:0000313" key="3">
    <source>
        <dbReference type="Proteomes" id="UP001642360"/>
    </source>
</evidence>
<dbReference type="Proteomes" id="UP001642360">
    <property type="component" value="Unassembled WGS sequence"/>
</dbReference>
<comment type="caution">
    <text evidence="2">The sequence shown here is derived from an EMBL/GenBank/DDBJ whole genome shotgun (WGS) entry which is preliminary data.</text>
</comment>
<keyword evidence="3" id="KW-1185">Reference proteome</keyword>
<evidence type="ECO:0000313" key="2">
    <source>
        <dbReference type="EMBL" id="CAK9168327.1"/>
    </source>
</evidence>
<protein>
    <submittedName>
        <fullName evidence="2">Uncharacterized protein</fullName>
    </submittedName>
</protein>
<reference evidence="2 3" key="1">
    <citation type="submission" date="2024-02" db="EMBL/GenBank/DDBJ databases">
        <authorList>
            <person name="Vignale AGUSTIN F."/>
            <person name="Sosa J E."/>
            <person name="Modenutti C."/>
        </authorList>
    </citation>
    <scope>NUCLEOTIDE SEQUENCE [LARGE SCALE GENOMIC DNA]</scope>
</reference>